<evidence type="ECO:0000256" key="2">
    <source>
        <dbReference type="ARBA" id="ARBA00004141"/>
    </source>
</evidence>
<accession>A0ABT3YFT2</accession>
<feature type="transmembrane region" description="Helical" evidence="12">
    <location>
        <begin position="118"/>
        <end position="136"/>
    </location>
</feature>
<comment type="cofactor">
    <cofactor evidence="1 12">
        <name>heme b</name>
        <dbReference type="ChEBI" id="CHEBI:60344"/>
    </cofactor>
</comment>
<evidence type="ECO:0000256" key="11">
    <source>
        <dbReference type="ARBA" id="ARBA00048044"/>
    </source>
</evidence>
<keyword evidence="3 12" id="KW-0812">Transmembrane</keyword>
<feature type="transmembrane region" description="Helical" evidence="12">
    <location>
        <begin position="148"/>
        <end position="167"/>
    </location>
</feature>
<gene>
    <name evidence="12" type="primary">ctaA</name>
    <name evidence="13" type="ORF">OEG82_11355</name>
</gene>
<comment type="function">
    <text evidence="12">Catalyzes the conversion of heme O to heme A by two successive hydroxylations of the methyl group at C8. The first hydroxylation forms heme I, the second hydroxylation results in an unstable dihydroxymethyl group, which spontaneously dehydrates, resulting in the formyl group of heme A.</text>
</comment>
<dbReference type="PANTHER" id="PTHR23289">
    <property type="entry name" value="CYTOCHROME C OXIDASE ASSEMBLY PROTEIN COX15"/>
    <property type="match status" value="1"/>
</dbReference>
<evidence type="ECO:0000256" key="9">
    <source>
        <dbReference type="ARBA" id="ARBA00023136"/>
    </source>
</evidence>
<dbReference type="EMBL" id="JAOVZQ010000001">
    <property type="protein sequence ID" value="MCY0094620.1"/>
    <property type="molecule type" value="Genomic_DNA"/>
</dbReference>
<sequence length="374" mass="41283">MSATPLTHSTAALSDTGSVIAEEQRIRRNRAAQRIWLGLVLAAIFALILVGGATRLTDSGLSITQWKPIHGVIPPLSEMEWQEELELYRQIPEYQLINKGMSLDEFKTIYWWEWAHRFLARGVGVLFGIPFLIFLATGRVEKRLRWPLFGLLVLGGLQGAVGWWMVASGLVDRVDVSQYRLATHLTLACLIFAAIVWVMRGLAPHSADPVPSIGLKRGAGALTGLVLVQIYLGGLVAGLDAGLASSTWPLMNGALVPEGLLEIMPAWRNFFENELTVQFVHRLGGYLLFALALWHMVASIVHGRGTTHCRRAVVLFGLVTIQALIGIVVILGQVPFGWALVHQGWAIVVLGFAVAHWRGFYGAYPMETRIRLRS</sequence>
<feature type="transmembrane region" description="Helical" evidence="12">
    <location>
        <begin position="179"/>
        <end position="198"/>
    </location>
</feature>
<keyword evidence="7 12" id="KW-0408">Iron</keyword>
<dbReference type="InterPro" id="IPR003780">
    <property type="entry name" value="COX15/CtaA_fam"/>
</dbReference>
<comment type="subcellular location">
    <subcellularLocation>
        <location evidence="12">Cell membrane</location>
        <topology evidence="12">Multi-pass membrane protein</topology>
    </subcellularLocation>
    <subcellularLocation>
        <location evidence="2">Membrane</location>
        <topology evidence="2">Multi-pass membrane protein</topology>
    </subcellularLocation>
</comment>
<evidence type="ECO:0000256" key="4">
    <source>
        <dbReference type="ARBA" id="ARBA00022723"/>
    </source>
</evidence>
<dbReference type="Pfam" id="PF02628">
    <property type="entry name" value="COX15-CtaA"/>
    <property type="match status" value="1"/>
</dbReference>
<dbReference type="InterPro" id="IPR023754">
    <property type="entry name" value="HemeA_Synthase_type2"/>
</dbReference>
<comment type="caution">
    <text evidence="13">The sequence shown here is derived from an EMBL/GenBank/DDBJ whole genome shotgun (WGS) entry which is preliminary data.</text>
</comment>
<keyword evidence="9 12" id="KW-0472">Membrane</keyword>
<evidence type="ECO:0000256" key="6">
    <source>
        <dbReference type="ARBA" id="ARBA00023002"/>
    </source>
</evidence>
<keyword evidence="14" id="KW-1185">Reference proteome</keyword>
<comment type="catalytic activity">
    <reaction evidence="11">
        <text>Fe(II)-heme o + 2 A + H2O = Fe(II)-heme a + 2 AH2</text>
        <dbReference type="Rhea" id="RHEA:63388"/>
        <dbReference type="ChEBI" id="CHEBI:13193"/>
        <dbReference type="ChEBI" id="CHEBI:15377"/>
        <dbReference type="ChEBI" id="CHEBI:17499"/>
        <dbReference type="ChEBI" id="CHEBI:60530"/>
        <dbReference type="ChEBI" id="CHEBI:61715"/>
        <dbReference type="EC" id="1.17.99.9"/>
    </reaction>
    <physiologicalReaction direction="left-to-right" evidence="11">
        <dbReference type="Rhea" id="RHEA:63389"/>
    </physiologicalReaction>
</comment>
<comment type="similarity">
    <text evidence="12">Belongs to the COX15/CtaA family. Type 2 subfamily.</text>
</comment>
<evidence type="ECO:0000256" key="7">
    <source>
        <dbReference type="ARBA" id="ARBA00023004"/>
    </source>
</evidence>
<dbReference type="RefSeq" id="WP_267612559.1">
    <property type="nucleotide sequence ID" value="NZ_JAOVZQ010000001.1"/>
</dbReference>
<keyword evidence="6 12" id="KW-0560">Oxidoreductase</keyword>
<evidence type="ECO:0000256" key="5">
    <source>
        <dbReference type="ARBA" id="ARBA00022989"/>
    </source>
</evidence>
<keyword evidence="12" id="KW-1003">Cell membrane</keyword>
<feature type="transmembrane region" description="Helical" evidence="12">
    <location>
        <begin position="344"/>
        <end position="364"/>
    </location>
</feature>
<evidence type="ECO:0000313" key="14">
    <source>
        <dbReference type="Proteomes" id="UP001081283"/>
    </source>
</evidence>
<evidence type="ECO:0000256" key="12">
    <source>
        <dbReference type="HAMAP-Rule" id="MF_01665"/>
    </source>
</evidence>
<protein>
    <recommendedName>
        <fullName evidence="12">Heme A synthase</fullName>
        <shortName evidence="12">HAS</shortName>
        <ecNumber evidence="12">1.17.99.9</ecNumber>
    </recommendedName>
    <alternativeName>
        <fullName evidence="12">Cytochrome aa3-controlling protein</fullName>
    </alternativeName>
</protein>
<evidence type="ECO:0000256" key="1">
    <source>
        <dbReference type="ARBA" id="ARBA00001970"/>
    </source>
</evidence>
<keyword evidence="5 12" id="KW-1133">Transmembrane helix</keyword>
<feature type="transmembrane region" description="Helical" evidence="12">
    <location>
        <begin position="283"/>
        <end position="301"/>
    </location>
</feature>
<proteinExistence type="inferred from homology"/>
<comment type="pathway">
    <text evidence="10 12">Porphyrin-containing compound metabolism; heme A biosynthesis; heme A from heme O: step 1/1.</text>
</comment>
<feature type="transmembrane region" description="Helical" evidence="12">
    <location>
        <begin position="35"/>
        <end position="54"/>
    </location>
</feature>
<evidence type="ECO:0000256" key="3">
    <source>
        <dbReference type="ARBA" id="ARBA00022692"/>
    </source>
</evidence>
<feature type="transmembrane region" description="Helical" evidence="12">
    <location>
        <begin position="219"/>
        <end position="239"/>
    </location>
</feature>
<keyword evidence="4 12" id="KW-0479">Metal-binding</keyword>
<dbReference type="HAMAP" id="MF_01665">
    <property type="entry name" value="HemeA_synth_type2"/>
    <property type="match status" value="1"/>
</dbReference>
<dbReference type="PANTHER" id="PTHR23289:SF2">
    <property type="entry name" value="CYTOCHROME C OXIDASE ASSEMBLY PROTEIN COX15 HOMOLOG"/>
    <property type="match status" value="1"/>
</dbReference>
<reference evidence="13" key="1">
    <citation type="submission" date="2022-10" db="EMBL/GenBank/DDBJ databases">
        <title>Hoeflea sp. J2-29, isolated from marine algae.</title>
        <authorList>
            <person name="Kristyanto S."/>
            <person name="Kim J.M."/>
            <person name="Jeon C.O."/>
        </authorList>
    </citation>
    <scope>NUCLEOTIDE SEQUENCE</scope>
    <source>
        <strain evidence="13">J2-29</strain>
    </source>
</reference>
<evidence type="ECO:0000256" key="10">
    <source>
        <dbReference type="ARBA" id="ARBA00044501"/>
    </source>
</evidence>
<dbReference type="EC" id="1.17.99.9" evidence="12"/>
<comment type="subunit">
    <text evidence="12">Interacts with CtaB.</text>
</comment>
<keyword evidence="8 12" id="KW-0350">Heme biosynthesis</keyword>
<feature type="transmembrane region" description="Helical" evidence="12">
    <location>
        <begin position="313"/>
        <end position="338"/>
    </location>
</feature>
<feature type="binding site" description="axial binding residue" evidence="12">
    <location>
        <position position="342"/>
    </location>
    <ligand>
        <name>heme</name>
        <dbReference type="ChEBI" id="CHEBI:30413"/>
    </ligand>
    <ligandPart>
        <name>Fe</name>
        <dbReference type="ChEBI" id="CHEBI:18248"/>
    </ligandPart>
</feature>
<dbReference type="Proteomes" id="UP001081283">
    <property type="component" value="Unassembled WGS sequence"/>
</dbReference>
<name>A0ABT3YFT2_9HYPH</name>
<organism evidence="13 14">
    <name type="scientific">Hoeflea ulvae</name>
    <dbReference type="NCBI Taxonomy" id="2983764"/>
    <lineage>
        <taxon>Bacteria</taxon>
        <taxon>Pseudomonadati</taxon>
        <taxon>Pseudomonadota</taxon>
        <taxon>Alphaproteobacteria</taxon>
        <taxon>Hyphomicrobiales</taxon>
        <taxon>Rhizobiaceae</taxon>
        <taxon>Hoeflea</taxon>
    </lineage>
</organism>
<feature type="binding site" description="axial binding residue" evidence="12">
    <location>
        <position position="281"/>
    </location>
    <ligand>
        <name>heme</name>
        <dbReference type="ChEBI" id="CHEBI:30413"/>
    </ligand>
    <ligandPart>
        <name>Fe</name>
        <dbReference type="ChEBI" id="CHEBI:18248"/>
    </ligandPart>
</feature>
<evidence type="ECO:0000313" key="13">
    <source>
        <dbReference type="EMBL" id="MCY0094620.1"/>
    </source>
</evidence>
<evidence type="ECO:0000256" key="8">
    <source>
        <dbReference type="ARBA" id="ARBA00023133"/>
    </source>
</evidence>